<sequence length="71" mass="8116">MSESINEMQQRYEELKGQAVLHEGAEALIADLFAEIERLQASNLTLRRTILKSSSSKESRMSTKLRDALYE</sequence>
<dbReference type="RefSeq" id="WP_402875746.1">
    <property type="nucleotide sequence ID" value="NZ_JBIYSL010000003.1"/>
</dbReference>
<gene>
    <name evidence="3" type="ORF">ACINKY_13775</name>
</gene>
<evidence type="ECO:0000256" key="1">
    <source>
        <dbReference type="SAM" id="Coils"/>
    </source>
</evidence>
<evidence type="ECO:0000256" key="2">
    <source>
        <dbReference type="SAM" id="MobiDB-lite"/>
    </source>
</evidence>
<evidence type="ECO:0000313" key="4">
    <source>
        <dbReference type="Proteomes" id="UP001618531"/>
    </source>
</evidence>
<accession>A0ABW8HUC0</accession>
<reference evidence="3 4" key="1">
    <citation type="submission" date="2024-11" db="EMBL/GenBank/DDBJ databases">
        <title>Identification and Characterization of a Novel Fosfomycin Bacillithiol Transferase FosB8 in Paenibacillus illinoisensis.</title>
        <authorList>
            <person name="Lu W."/>
        </authorList>
    </citation>
    <scope>NUCLEOTIDE SEQUENCE [LARGE SCALE GENOMIC DNA]</scope>
    <source>
        <strain evidence="3 4">WP77</strain>
    </source>
</reference>
<keyword evidence="1" id="KW-0175">Coiled coil</keyword>
<feature type="coiled-coil region" evidence="1">
    <location>
        <begin position="5"/>
        <end position="42"/>
    </location>
</feature>
<protein>
    <submittedName>
        <fullName evidence="3">Uncharacterized protein</fullName>
    </submittedName>
</protein>
<name>A0ABW8HUC0_9BACL</name>
<dbReference type="Proteomes" id="UP001618531">
    <property type="component" value="Unassembled WGS sequence"/>
</dbReference>
<comment type="caution">
    <text evidence="3">The sequence shown here is derived from an EMBL/GenBank/DDBJ whole genome shotgun (WGS) entry which is preliminary data.</text>
</comment>
<keyword evidence="4" id="KW-1185">Reference proteome</keyword>
<organism evidence="3 4">
    <name type="scientific">Paenibacillus illinoisensis</name>
    <dbReference type="NCBI Taxonomy" id="59845"/>
    <lineage>
        <taxon>Bacteria</taxon>
        <taxon>Bacillati</taxon>
        <taxon>Bacillota</taxon>
        <taxon>Bacilli</taxon>
        <taxon>Bacillales</taxon>
        <taxon>Paenibacillaceae</taxon>
        <taxon>Paenibacillus</taxon>
    </lineage>
</organism>
<proteinExistence type="predicted"/>
<feature type="compositionally biased region" description="Basic and acidic residues" evidence="2">
    <location>
        <begin position="55"/>
        <end position="71"/>
    </location>
</feature>
<evidence type="ECO:0000313" key="3">
    <source>
        <dbReference type="EMBL" id="MFK0523273.1"/>
    </source>
</evidence>
<dbReference type="EMBL" id="JBIYSL010000003">
    <property type="protein sequence ID" value="MFK0523273.1"/>
    <property type="molecule type" value="Genomic_DNA"/>
</dbReference>
<feature type="region of interest" description="Disordered" evidence="2">
    <location>
        <begin position="52"/>
        <end position="71"/>
    </location>
</feature>